<protein>
    <submittedName>
        <fullName evidence="3">Uncharacterized protein</fullName>
    </submittedName>
</protein>
<keyword evidence="2" id="KW-0812">Transmembrane</keyword>
<keyword evidence="4" id="KW-1185">Reference proteome</keyword>
<keyword evidence="2" id="KW-1133">Transmembrane helix</keyword>
<comment type="caution">
    <text evidence="3">The sequence shown here is derived from an EMBL/GenBank/DDBJ whole genome shotgun (WGS) entry which is preliminary data.</text>
</comment>
<dbReference type="Proteomes" id="UP000220527">
    <property type="component" value="Unassembled WGS sequence"/>
</dbReference>
<evidence type="ECO:0000313" key="3">
    <source>
        <dbReference type="EMBL" id="PDW02012.1"/>
    </source>
</evidence>
<feature type="transmembrane region" description="Helical" evidence="2">
    <location>
        <begin position="166"/>
        <end position="185"/>
    </location>
</feature>
<evidence type="ECO:0000313" key="4">
    <source>
        <dbReference type="Proteomes" id="UP000220527"/>
    </source>
</evidence>
<feature type="transmembrane region" description="Helical" evidence="2">
    <location>
        <begin position="42"/>
        <end position="64"/>
    </location>
</feature>
<feature type="region of interest" description="Disordered" evidence="1">
    <location>
        <begin position="1"/>
        <end position="22"/>
    </location>
</feature>
<feature type="transmembrane region" description="Helical" evidence="2">
    <location>
        <begin position="84"/>
        <end position="104"/>
    </location>
</feature>
<proteinExistence type="predicted"/>
<keyword evidence="2" id="KW-0472">Membrane</keyword>
<sequence length="249" mass="27462">MTNVEPTSELHTAKVQRAPRPVTTPDTDLFTAMPPAMALHEVILLLLGVSVGALAAVIMLPTWLPGLSASLFGEAPKAYWQLARSSAMIAYALLWCAMVFGLLMSNRMARVWPGGPLAFDLHQHTSLLGLAFALFHALMLLGDHYIATTPAQLFTPFAYSGHAPFWVGLGQVAFYGMALIGMSFYVKDRLGRRVWQWLHLLGYVTFLLALVHGIMSGTDSGNLWVQVIYWISGGSILFLSVYRVLVRHF</sequence>
<feature type="transmembrane region" description="Helical" evidence="2">
    <location>
        <begin position="125"/>
        <end position="146"/>
    </location>
</feature>
<name>A0A2A6RG66_9CHLR</name>
<dbReference type="OrthoDB" id="6656329at2"/>
<dbReference type="EMBL" id="NQWI01000093">
    <property type="protein sequence ID" value="PDW02012.1"/>
    <property type="molecule type" value="Genomic_DNA"/>
</dbReference>
<feature type="compositionally biased region" description="Polar residues" evidence="1">
    <location>
        <begin position="1"/>
        <end position="10"/>
    </location>
</feature>
<evidence type="ECO:0000256" key="2">
    <source>
        <dbReference type="SAM" id="Phobius"/>
    </source>
</evidence>
<gene>
    <name evidence="3" type="ORF">CJ255_16210</name>
</gene>
<feature type="transmembrane region" description="Helical" evidence="2">
    <location>
        <begin position="197"/>
        <end position="215"/>
    </location>
</feature>
<organism evidence="3 4">
    <name type="scientific">Candidatus Viridilinea mediisalina</name>
    <dbReference type="NCBI Taxonomy" id="2024553"/>
    <lineage>
        <taxon>Bacteria</taxon>
        <taxon>Bacillati</taxon>
        <taxon>Chloroflexota</taxon>
        <taxon>Chloroflexia</taxon>
        <taxon>Chloroflexales</taxon>
        <taxon>Chloroflexineae</taxon>
        <taxon>Oscillochloridaceae</taxon>
        <taxon>Candidatus Viridilinea</taxon>
    </lineage>
</organism>
<reference evidence="4" key="1">
    <citation type="submission" date="2017-08" db="EMBL/GenBank/DDBJ databases">
        <authorList>
            <person name="Grouzdev D.S."/>
            <person name="Gaisin V.A."/>
            <person name="Rysina M.S."/>
            <person name="Gorlenko V.M."/>
        </authorList>
    </citation>
    <scope>NUCLEOTIDE SEQUENCE [LARGE SCALE GENOMIC DNA]</scope>
    <source>
        <strain evidence="4">Kir15-3F</strain>
    </source>
</reference>
<dbReference type="RefSeq" id="WP_097645145.1">
    <property type="nucleotide sequence ID" value="NZ_NQWI01000093.1"/>
</dbReference>
<accession>A0A2A6RG66</accession>
<evidence type="ECO:0000256" key="1">
    <source>
        <dbReference type="SAM" id="MobiDB-lite"/>
    </source>
</evidence>
<dbReference type="AlphaFoldDB" id="A0A2A6RG66"/>
<feature type="transmembrane region" description="Helical" evidence="2">
    <location>
        <begin position="227"/>
        <end position="246"/>
    </location>
</feature>